<evidence type="ECO:0000313" key="5">
    <source>
        <dbReference type="Proteomes" id="UP000236333"/>
    </source>
</evidence>
<evidence type="ECO:0000256" key="1">
    <source>
        <dbReference type="ARBA" id="ARBA00010118"/>
    </source>
</evidence>
<organism evidence="4 5">
    <name type="scientific">Tetrabaena socialis</name>
    <dbReference type="NCBI Taxonomy" id="47790"/>
    <lineage>
        <taxon>Eukaryota</taxon>
        <taxon>Viridiplantae</taxon>
        <taxon>Chlorophyta</taxon>
        <taxon>core chlorophytes</taxon>
        <taxon>Chlorophyceae</taxon>
        <taxon>CS clade</taxon>
        <taxon>Chlamydomonadales</taxon>
        <taxon>Tetrabaenaceae</taxon>
        <taxon>Tetrabaena</taxon>
    </lineage>
</organism>
<comment type="caution">
    <text evidence="4">The sequence shown here is derived from an EMBL/GenBank/DDBJ whole genome shotgun (WGS) entry which is preliminary data.</text>
</comment>
<dbReference type="GO" id="GO:0016740">
    <property type="term" value="F:transferase activity"/>
    <property type="evidence" value="ECO:0007669"/>
    <property type="project" value="UniProtKB-KW"/>
</dbReference>
<name>A0A2J8A9P2_9CHLO</name>
<sequence>MPEAPPVVPRTPLAHHSYYKWLLHLEGISASSRLSQLFLTNSVVLLQQQPFIEYFYRSLRAWTHYVPFWNGSSPSGMGDVYGVVEALRRREAEQPETLQAIVRAAQGFATSEALRSDVPDD</sequence>
<evidence type="ECO:0000256" key="2">
    <source>
        <dbReference type="ARBA" id="ARBA00022679"/>
    </source>
</evidence>
<accession>A0A2J8A9P2</accession>
<dbReference type="InterPro" id="IPR006598">
    <property type="entry name" value="CAP10"/>
</dbReference>
<dbReference type="InterPro" id="IPR051091">
    <property type="entry name" value="O-Glucosyltr/Glycosyltrsf_90"/>
</dbReference>
<gene>
    <name evidence="4" type="ORF">TSOC_004145</name>
</gene>
<reference evidence="4 5" key="1">
    <citation type="journal article" date="2017" name="Mol. Biol. Evol.">
        <title>The 4-celled Tetrabaena socialis nuclear genome reveals the essential components for genetic control of cell number at the origin of multicellularity in the volvocine lineage.</title>
        <authorList>
            <person name="Featherston J."/>
            <person name="Arakaki Y."/>
            <person name="Hanschen E.R."/>
            <person name="Ferris P.J."/>
            <person name="Michod R.E."/>
            <person name="Olson B.J.S.C."/>
            <person name="Nozaki H."/>
            <person name="Durand P.M."/>
        </authorList>
    </citation>
    <scope>NUCLEOTIDE SEQUENCE [LARGE SCALE GENOMIC DNA]</scope>
    <source>
        <strain evidence="4 5">NIES-571</strain>
    </source>
</reference>
<dbReference type="EMBL" id="PGGS01000098">
    <property type="protein sequence ID" value="PNH09244.1"/>
    <property type="molecule type" value="Genomic_DNA"/>
</dbReference>
<keyword evidence="2 4" id="KW-0808">Transferase</keyword>
<protein>
    <submittedName>
        <fullName evidence="4">O-glucosyltransferase rumi</fullName>
    </submittedName>
</protein>
<feature type="domain" description="Glycosyl transferase CAP10" evidence="3">
    <location>
        <begin position="10"/>
        <end position="112"/>
    </location>
</feature>
<dbReference type="Pfam" id="PF05686">
    <property type="entry name" value="Glyco_transf_90"/>
    <property type="match status" value="1"/>
</dbReference>
<evidence type="ECO:0000259" key="3">
    <source>
        <dbReference type="Pfam" id="PF05686"/>
    </source>
</evidence>
<dbReference type="OrthoDB" id="2012775at2759"/>
<proteinExistence type="inferred from homology"/>
<comment type="similarity">
    <text evidence="1">Belongs to the glycosyltransferase 90 family.</text>
</comment>
<dbReference type="PANTHER" id="PTHR12203">
    <property type="entry name" value="KDEL LYS-ASP-GLU-LEU CONTAINING - RELATED"/>
    <property type="match status" value="1"/>
</dbReference>
<dbReference type="Proteomes" id="UP000236333">
    <property type="component" value="Unassembled WGS sequence"/>
</dbReference>
<keyword evidence="5" id="KW-1185">Reference proteome</keyword>
<dbReference type="PANTHER" id="PTHR12203:SF35">
    <property type="entry name" value="PROTEIN O-GLUCOSYLTRANSFERASE 1"/>
    <property type="match status" value="1"/>
</dbReference>
<dbReference type="AlphaFoldDB" id="A0A2J8A9P2"/>
<evidence type="ECO:0000313" key="4">
    <source>
        <dbReference type="EMBL" id="PNH09244.1"/>
    </source>
</evidence>